<dbReference type="InterPro" id="IPR027417">
    <property type="entry name" value="P-loop_NTPase"/>
</dbReference>
<dbReference type="Gene3D" id="3.80.10.10">
    <property type="entry name" value="Ribonuclease Inhibitor"/>
    <property type="match status" value="2"/>
</dbReference>
<keyword evidence="8" id="KW-1185">Reference proteome</keyword>
<dbReference type="GO" id="GO:0006952">
    <property type="term" value="P:defense response"/>
    <property type="evidence" value="ECO:0007669"/>
    <property type="project" value="InterPro"/>
</dbReference>
<dbReference type="InterPro" id="IPR002182">
    <property type="entry name" value="NB-ARC"/>
</dbReference>
<dbReference type="PANTHER" id="PTHR11017:SF451">
    <property type="entry name" value="DISEASE RESISTANCE PROTEIN (TIR-NBS-LRR CLASS)"/>
    <property type="match status" value="1"/>
</dbReference>
<proteinExistence type="predicted"/>
<sequence>DGYEYELIGKIVDDVCKKINRSVADRPIGLEYRMLELNWLLDATLLGGVHMVGIWGMGGIGKTTLARAVYDSIAEQFDALCFLDEVRESARKHGLLHLQETLLARIVGEKHIRLPSVSLGITIIKQRLHKKKVLLVLDDVSESEQLKALVGRPDWFGPGSKIIITTRDKKLLESHRGFELAEVEYILSAHHGDCLKPHIEVLIEKSLIKIDENSHVKMHDLIQQMGREIVRQESQEHPGKRSRLWSTEDIVGVLEGNTGTCKIQSIILDFSKPEKVVQWDGMAFMKMTNLRTLIIRKECFSKGPQKLPNSLRVLEWWGYPSESLPSDFQPEKLAILKLPYSCFMSLELPKYLNMRVLNFDKCEFITQIPELSGASNLKELSFVFCQNLVEIHESVGFLEKLEILNFEGCSKLQTLPPIKLTSLESINLSYCSSLVSFPEILGKMENIRHLSLEYTAVSKLPYSITKLVRLQSLELHNCGMVQLPSSIATLPELEVLSIWQCERLQLSKQDKDVEKESLMVSSSNVKHIDFSSCNVSDEFIEIGLPWFANVKELDLSTNTFTILPSCIKECRLLRKLNLDYCMHLQEIGGLPPNLETLSLIRCTSLKYLDLTFLASTKEYCFLRELILDDCENLQEVRGISPNIEFLSATNCRSLTASCRRMLLKQELHEAGNKRFCLPGTKIPEWFEHCSRGQSISFWFRNKFPVISLCLVGLVHKHPIGFKPVVSINGSKMKTGFQTKLFNLEFPVLTDHILTFGEGQFKFEENVDEVLSEKEWNHVVVSIDIDSKWNPTEEFVVRTGLHVIKPKSSMDDIRFTDPYKQQSFKEKHIDGHGFSQRPFVQMQKELASFDSLQPHLKSGEWFSLLQPLPLKDNVNWDSNLMVSFQMSSTAGVEVLAALCPFGYINVNLELPRIGRGRLETRKSDRKMLRLLEQQLPSIIEENFEGCESVNEAEGRMAECNNNGGEDNRRSTTIMLAIDHIPIQLMVMMK</sequence>
<reference evidence="7" key="1">
    <citation type="submission" date="2018-05" db="EMBL/GenBank/DDBJ databases">
        <title>Draft genome of Mucuna pruriens seed.</title>
        <authorList>
            <person name="Nnadi N.E."/>
            <person name="Vos R."/>
            <person name="Hasami M.H."/>
            <person name="Devisetty U.K."/>
            <person name="Aguiy J.C."/>
        </authorList>
    </citation>
    <scope>NUCLEOTIDE SEQUENCE [LARGE SCALE GENOMIC DNA]</scope>
    <source>
        <strain evidence="7">JCA_2017</strain>
    </source>
</reference>
<dbReference type="STRING" id="157652.A0A371E2F7"/>
<keyword evidence="3" id="KW-0611">Plant defense</keyword>
<evidence type="ECO:0000259" key="4">
    <source>
        <dbReference type="Pfam" id="PF00931"/>
    </source>
</evidence>
<dbReference type="EMBL" id="QJKJ01017078">
    <property type="protein sequence ID" value="RDX60157.1"/>
    <property type="molecule type" value="Genomic_DNA"/>
</dbReference>
<dbReference type="InterPro" id="IPR058192">
    <property type="entry name" value="WHD_ROQ1-like"/>
</dbReference>
<dbReference type="SUPFAM" id="SSF52540">
    <property type="entry name" value="P-loop containing nucleoside triphosphate hydrolases"/>
    <property type="match status" value="1"/>
</dbReference>
<organism evidence="7 8">
    <name type="scientific">Mucuna pruriens</name>
    <name type="common">Velvet bean</name>
    <name type="synonym">Dolichos pruriens</name>
    <dbReference type="NCBI Taxonomy" id="157652"/>
    <lineage>
        <taxon>Eukaryota</taxon>
        <taxon>Viridiplantae</taxon>
        <taxon>Streptophyta</taxon>
        <taxon>Embryophyta</taxon>
        <taxon>Tracheophyta</taxon>
        <taxon>Spermatophyta</taxon>
        <taxon>Magnoliopsida</taxon>
        <taxon>eudicotyledons</taxon>
        <taxon>Gunneridae</taxon>
        <taxon>Pentapetalae</taxon>
        <taxon>rosids</taxon>
        <taxon>fabids</taxon>
        <taxon>Fabales</taxon>
        <taxon>Fabaceae</taxon>
        <taxon>Papilionoideae</taxon>
        <taxon>50 kb inversion clade</taxon>
        <taxon>NPAAA clade</taxon>
        <taxon>indigoferoid/millettioid clade</taxon>
        <taxon>Phaseoleae</taxon>
        <taxon>Mucuna</taxon>
    </lineage>
</organism>
<evidence type="ECO:0000259" key="6">
    <source>
        <dbReference type="Pfam" id="PF23286"/>
    </source>
</evidence>
<evidence type="ECO:0000313" key="7">
    <source>
        <dbReference type="EMBL" id="RDX60157.1"/>
    </source>
</evidence>
<comment type="caution">
    <text evidence="7">The sequence shown here is derived from an EMBL/GenBank/DDBJ whole genome shotgun (WGS) entry which is preliminary data.</text>
</comment>
<keyword evidence="1" id="KW-0433">Leucine-rich repeat</keyword>
<evidence type="ECO:0000259" key="5">
    <source>
        <dbReference type="Pfam" id="PF23282"/>
    </source>
</evidence>
<protein>
    <submittedName>
        <fullName evidence="7">Disease resistance-like protein CSA1</fullName>
    </submittedName>
</protein>
<dbReference type="GO" id="GO:0043531">
    <property type="term" value="F:ADP binding"/>
    <property type="evidence" value="ECO:0007669"/>
    <property type="project" value="InterPro"/>
</dbReference>
<evidence type="ECO:0000256" key="1">
    <source>
        <dbReference type="ARBA" id="ARBA00022614"/>
    </source>
</evidence>
<feature type="domain" description="Disease resistance protein Roq1-like winged-helix" evidence="5">
    <location>
        <begin position="181"/>
        <end position="234"/>
    </location>
</feature>
<evidence type="ECO:0000313" key="8">
    <source>
        <dbReference type="Proteomes" id="UP000257109"/>
    </source>
</evidence>
<dbReference type="PANTHER" id="PTHR11017">
    <property type="entry name" value="LEUCINE-RICH REPEAT-CONTAINING PROTEIN"/>
    <property type="match status" value="1"/>
</dbReference>
<dbReference type="InterPro" id="IPR058546">
    <property type="entry name" value="RPS4B/Roq1-like_LRR"/>
</dbReference>
<gene>
    <name evidence="7" type="primary">CSA1</name>
    <name evidence="7" type="ORF">CR513_61727</name>
</gene>
<dbReference type="InterPro" id="IPR036390">
    <property type="entry name" value="WH_DNA-bd_sf"/>
</dbReference>
<feature type="domain" description="NB-ARC" evidence="4">
    <location>
        <begin position="47"/>
        <end position="177"/>
    </location>
</feature>
<dbReference type="InterPro" id="IPR032675">
    <property type="entry name" value="LRR_dom_sf"/>
</dbReference>
<evidence type="ECO:0000256" key="2">
    <source>
        <dbReference type="ARBA" id="ARBA00022737"/>
    </source>
</evidence>
<dbReference type="Gene3D" id="3.40.50.300">
    <property type="entry name" value="P-loop containing nucleotide triphosphate hydrolases"/>
    <property type="match status" value="1"/>
</dbReference>
<feature type="non-terminal residue" evidence="7">
    <location>
        <position position="988"/>
    </location>
</feature>
<dbReference type="Pfam" id="PF23282">
    <property type="entry name" value="WHD_ROQ1"/>
    <property type="match status" value="1"/>
</dbReference>
<dbReference type="Pfam" id="PF00931">
    <property type="entry name" value="NB-ARC"/>
    <property type="match status" value="1"/>
</dbReference>
<dbReference type="InterPro" id="IPR044974">
    <property type="entry name" value="Disease_R_plants"/>
</dbReference>
<evidence type="ECO:0000256" key="3">
    <source>
        <dbReference type="ARBA" id="ARBA00022821"/>
    </source>
</evidence>
<keyword evidence="2" id="KW-0677">Repeat</keyword>
<name>A0A371E2F7_MUCPR</name>
<dbReference type="Pfam" id="PF23286">
    <property type="entry name" value="LRR_13"/>
    <property type="match status" value="1"/>
</dbReference>
<dbReference type="Proteomes" id="UP000257109">
    <property type="component" value="Unassembled WGS sequence"/>
</dbReference>
<feature type="non-terminal residue" evidence="7">
    <location>
        <position position="1"/>
    </location>
</feature>
<dbReference type="SUPFAM" id="SSF46785">
    <property type="entry name" value="Winged helix' DNA-binding domain"/>
    <property type="match status" value="1"/>
</dbReference>
<dbReference type="SUPFAM" id="SSF52058">
    <property type="entry name" value="L domain-like"/>
    <property type="match status" value="1"/>
</dbReference>
<dbReference type="AlphaFoldDB" id="A0A371E2F7"/>
<dbReference type="OrthoDB" id="1435371at2759"/>
<feature type="domain" description="Disease resistance protein RPS4B/Roq1-like leucine-rich repeats" evidence="6">
    <location>
        <begin position="420"/>
        <end position="607"/>
    </location>
</feature>
<accession>A0A371E2F7</accession>
<dbReference type="PRINTS" id="PR00364">
    <property type="entry name" value="DISEASERSIST"/>
</dbReference>